<reference evidence="3" key="1">
    <citation type="submission" date="2023-07" db="EMBL/GenBank/DDBJ databases">
        <title>Conexibacter stalactiti sp. nov., isolated from stalactites in a lava cave and emended description of the genus Conexibacter.</title>
        <authorList>
            <person name="Lee S.D."/>
        </authorList>
    </citation>
    <scope>NUCLEOTIDE SEQUENCE [LARGE SCALE GENOMIC DNA]</scope>
    <source>
        <strain evidence="3">KCTC 39840</strain>
    </source>
</reference>
<evidence type="ECO:0000313" key="2">
    <source>
        <dbReference type="EMBL" id="MDW5596723.1"/>
    </source>
</evidence>
<evidence type="ECO:0000313" key="3">
    <source>
        <dbReference type="Proteomes" id="UP001284601"/>
    </source>
</evidence>
<dbReference type="Proteomes" id="UP001284601">
    <property type="component" value="Unassembled WGS sequence"/>
</dbReference>
<keyword evidence="3" id="KW-1185">Reference proteome</keyword>
<name>A0ABU4HTU6_9ACTN</name>
<dbReference type="EMBL" id="JAWSTH010000063">
    <property type="protein sequence ID" value="MDW5596723.1"/>
    <property type="molecule type" value="Genomic_DNA"/>
</dbReference>
<feature type="region of interest" description="Disordered" evidence="1">
    <location>
        <begin position="16"/>
        <end position="36"/>
    </location>
</feature>
<comment type="caution">
    <text evidence="2">The sequence shown here is derived from an EMBL/GenBank/DDBJ whole genome shotgun (WGS) entry which is preliminary data.</text>
</comment>
<protein>
    <submittedName>
        <fullName evidence="2">Uncharacterized protein</fullName>
    </submittedName>
</protein>
<gene>
    <name evidence="2" type="ORF">R7226_20410</name>
</gene>
<proteinExistence type="predicted"/>
<evidence type="ECO:0000256" key="1">
    <source>
        <dbReference type="SAM" id="MobiDB-lite"/>
    </source>
</evidence>
<sequence length="160" mass="17139">MAVSCDMLQLETAADGRVRDTRHRRSSDLTDRPRPTALVRGAGDFTERPRPTALVRGAGDFTERPRLTSRVRGAGHLPIATTVVAPATALADLDAVHPDRLPAVSCGPRLARARATARARVGAAAGAPPRRCPQVFAAQPAPEWLRNPAWRRVNTAAMLA</sequence>
<dbReference type="RefSeq" id="WP_318599161.1">
    <property type="nucleotide sequence ID" value="NZ_JAWSTH010000063.1"/>
</dbReference>
<accession>A0ABU4HTU6</accession>
<organism evidence="2 3">
    <name type="scientific">Conexibacter stalactiti</name>
    <dbReference type="NCBI Taxonomy" id="1940611"/>
    <lineage>
        <taxon>Bacteria</taxon>
        <taxon>Bacillati</taxon>
        <taxon>Actinomycetota</taxon>
        <taxon>Thermoleophilia</taxon>
        <taxon>Solirubrobacterales</taxon>
        <taxon>Conexibacteraceae</taxon>
        <taxon>Conexibacter</taxon>
    </lineage>
</organism>